<sequence>MNFIQDLTAESKVATGLIIAEKLFYIIKSNEPGYQTGRGALDDCWKWLTGENVTGDDLYNYIDSGDYIDITEFANDEEDRSKQHAWYAVLDAVSYTIYQAYQKENVKIVPQAMESINDDALKTLGENAIESGLFNFESIHNIKTYILENYSSGSKLKRPTSLILKQL</sequence>
<dbReference type="EMBL" id="CP011974">
    <property type="protein sequence ID" value="AKO90943.1"/>
    <property type="molecule type" value="Genomic_DNA"/>
</dbReference>
<evidence type="ECO:0000313" key="2">
    <source>
        <dbReference type="Proteomes" id="UP000036202"/>
    </source>
</evidence>
<evidence type="ECO:0000313" key="1">
    <source>
        <dbReference type="EMBL" id="AKO90943.1"/>
    </source>
</evidence>
<dbReference type="OrthoDB" id="2219989at2"/>
<dbReference type="AlphaFoldDB" id="A0A0H4KRP3"/>
<dbReference type="Pfam" id="PF14434">
    <property type="entry name" value="Imm6"/>
    <property type="match status" value="1"/>
</dbReference>
<protein>
    <submittedName>
        <fullName evidence="1">Immunity protein imm6</fullName>
    </submittedName>
</protein>
<organism evidence="1 2">
    <name type="scientific">Priestia filamentosa</name>
    <dbReference type="NCBI Taxonomy" id="1402861"/>
    <lineage>
        <taxon>Bacteria</taxon>
        <taxon>Bacillati</taxon>
        <taxon>Bacillota</taxon>
        <taxon>Bacilli</taxon>
        <taxon>Bacillales</taxon>
        <taxon>Bacillaceae</taxon>
        <taxon>Priestia</taxon>
    </lineage>
</organism>
<accession>A0A2L1FEX2</accession>
<dbReference type="KEGG" id="beo:BEH_01645"/>
<dbReference type="RefSeq" id="WP_046218563.1">
    <property type="nucleotide sequence ID" value="NZ_CP011974.1"/>
</dbReference>
<proteinExistence type="predicted"/>
<gene>
    <name evidence="1" type="ORF">BEH_01645</name>
</gene>
<name>A0A0H4KRP3_9BACI</name>
<keyword evidence="2" id="KW-1185">Reference proteome</keyword>
<reference evidence="2" key="2">
    <citation type="submission" date="2015-06" db="EMBL/GenBank/DDBJ databases">
        <title>Genome Sequence of Bacillus endophyticus and Analysis of its Companion Mechanism in the Ketogulonigenium vulgare-Bacillus strain Consortium.</title>
        <authorList>
            <person name="Jia N."/>
            <person name="Du J."/>
            <person name="Ding M.-Z."/>
            <person name="Gao F."/>
            <person name="Yuan Y.-J."/>
        </authorList>
    </citation>
    <scope>NUCLEOTIDE SEQUENCE [LARGE SCALE GENOMIC DNA]</scope>
    <source>
        <strain evidence="2">Hbe603</strain>
    </source>
</reference>
<dbReference type="Proteomes" id="UP000036202">
    <property type="component" value="Chromosome"/>
</dbReference>
<dbReference type="InterPro" id="IPR025674">
    <property type="entry name" value="Imm6"/>
</dbReference>
<accession>A0A0H4KRP3</accession>
<dbReference type="PATRIC" id="fig|135735.6.peg.292"/>
<reference evidence="1 2" key="1">
    <citation type="journal article" date="2015" name="PLoS ONE">
        <title>Genome Sequence of Bacillus endophyticus and Analysis of Its Companion Mechanism in the Ketogulonigenium vulgare-Bacillus Strain Consortium.</title>
        <authorList>
            <person name="Jia N."/>
            <person name="Du J."/>
            <person name="Ding M.Z."/>
            <person name="Gao F."/>
            <person name="Yuan Y.J."/>
        </authorList>
    </citation>
    <scope>NUCLEOTIDE SEQUENCE [LARGE SCALE GENOMIC DNA]</scope>
    <source>
        <strain evidence="1 2">Hbe603</strain>
    </source>
</reference>